<dbReference type="VEuPathDB" id="FungiDB:I7I51_07241"/>
<keyword evidence="11 15" id="KW-0520">NAD</keyword>
<gene>
    <name evidence="18" type="ORF">I7I51_07241</name>
</gene>
<proteinExistence type="inferred from homology"/>
<reference evidence="18" key="1">
    <citation type="submission" date="2021-01" db="EMBL/GenBank/DDBJ databases">
        <title>Chromosome-level genome assembly of a human fungal pathogen reveals clustering of transcriptionally co-regulated genes.</title>
        <authorList>
            <person name="Voorhies M."/>
            <person name="Cohen S."/>
            <person name="Shea T.P."/>
            <person name="Petrus S."/>
            <person name="Munoz J.F."/>
            <person name="Poplawski S."/>
            <person name="Goldman W.E."/>
            <person name="Michael T."/>
            <person name="Cuomo C.A."/>
            <person name="Sil A."/>
            <person name="Beyhan S."/>
        </authorList>
    </citation>
    <scope>NUCLEOTIDE SEQUENCE</scope>
    <source>
        <strain evidence="18">WU24</strain>
    </source>
</reference>
<feature type="region of interest" description="Disordered" evidence="16">
    <location>
        <begin position="268"/>
        <end position="313"/>
    </location>
</feature>
<dbReference type="SUPFAM" id="SSF52374">
    <property type="entry name" value="Nucleotidylyl transferase"/>
    <property type="match status" value="1"/>
</dbReference>
<dbReference type="AlphaFoldDB" id="A0A8A1MNS3"/>
<dbReference type="InterPro" id="IPR005248">
    <property type="entry name" value="NadD/NMNAT"/>
</dbReference>
<dbReference type="EC" id="2.7.7.1" evidence="15"/>
<dbReference type="EMBL" id="CP069115">
    <property type="protein sequence ID" value="QSS66384.1"/>
    <property type="molecule type" value="Genomic_DNA"/>
</dbReference>
<evidence type="ECO:0000256" key="10">
    <source>
        <dbReference type="ARBA" id="ARBA00022840"/>
    </source>
</evidence>
<dbReference type="GO" id="GO:0009435">
    <property type="term" value="P:NAD+ biosynthetic process"/>
    <property type="evidence" value="ECO:0007669"/>
    <property type="project" value="UniProtKB-UniPathway"/>
</dbReference>
<dbReference type="CDD" id="cd09286">
    <property type="entry name" value="NMNAT_Eukarya"/>
    <property type="match status" value="1"/>
</dbReference>
<comment type="catalytic activity">
    <reaction evidence="14 15">
        <text>beta-nicotinamide D-ribonucleotide + ATP + H(+) = diphosphate + NAD(+)</text>
        <dbReference type="Rhea" id="RHEA:21360"/>
        <dbReference type="ChEBI" id="CHEBI:14649"/>
        <dbReference type="ChEBI" id="CHEBI:15378"/>
        <dbReference type="ChEBI" id="CHEBI:30616"/>
        <dbReference type="ChEBI" id="CHEBI:33019"/>
        <dbReference type="ChEBI" id="CHEBI:57540"/>
        <dbReference type="EC" id="2.7.7.1"/>
    </reaction>
</comment>
<dbReference type="PANTHER" id="PTHR12039:SF0">
    <property type="entry name" value="NICOTINAMIDE-NUCLEOTIDE ADENYLYLTRANSFERASE"/>
    <property type="match status" value="1"/>
</dbReference>
<dbReference type="Gene3D" id="3.40.50.620">
    <property type="entry name" value="HUPs"/>
    <property type="match status" value="1"/>
</dbReference>
<evidence type="ECO:0000256" key="16">
    <source>
        <dbReference type="SAM" id="MobiDB-lite"/>
    </source>
</evidence>
<dbReference type="InterPro" id="IPR014729">
    <property type="entry name" value="Rossmann-like_a/b/a_fold"/>
</dbReference>
<keyword evidence="10 15" id="KW-0067">ATP-binding</keyword>
<keyword evidence="12" id="KW-0539">Nucleus</keyword>
<name>A0A8A1MNS3_AJECA</name>
<keyword evidence="9 15" id="KW-0547">Nucleotide-binding</keyword>
<evidence type="ECO:0000313" key="18">
    <source>
        <dbReference type="EMBL" id="QSS66384.1"/>
    </source>
</evidence>
<accession>A0A8A1MNS3</accession>
<dbReference type="InterPro" id="IPR045094">
    <property type="entry name" value="NMNAT_euk"/>
</dbReference>
<comment type="similarity">
    <text evidence="4 15">Belongs to the eukaryotic NMN adenylyltransferase family.</text>
</comment>
<sequence length="313" mass="34602">MGDVDSALTSDHVDGNGVAGPPMDPESYKFPDQRLKKVMSDPSKTPLLLVACGSFSPTTYLHLRMFEMAADYIKFTTDFELIGGYLSPVSDAYKKAGLASAVHRVAMCQLAVEKTSNWLMVDPWEPMQKEYIPTAKVLDHFDYYINTVLDGINTGEGTRKPVRVALLAGADLIHTMSTPGVWSEKDLDHILGRYGSFIVERAGTDIDEAIASLQPWKENIYVIQQLIQNDVSSTKIRLFLRREMSVRYLIPSPVIDYIEKHHLYEDEGSSSTTTAKQNGNESQNSTPGSNLGDKGKGKQADTTMPCENDNPSG</sequence>
<evidence type="ECO:0000256" key="9">
    <source>
        <dbReference type="ARBA" id="ARBA00022741"/>
    </source>
</evidence>
<evidence type="ECO:0000256" key="14">
    <source>
        <dbReference type="ARBA" id="ARBA00049001"/>
    </source>
</evidence>
<dbReference type="InterPro" id="IPR004821">
    <property type="entry name" value="Cyt_trans-like"/>
</dbReference>
<dbReference type="NCBIfam" id="TIGR00482">
    <property type="entry name" value="nicotinate (nicotinamide) nucleotide adenylyltransferase"/>
    <property type="match status" value="1"/>
</dbReference>
<keyword evidence="7 15" id="KW-0808">Transferase</keyword>
<comment type="subcellular location">
    <subcellularLocation>
        <location evidence="1">Nucleus</location>
    </subcellularLocation>
</comment>
<dbReference type="UniPathway" id="UPA00253">
    <property type="reaction ID" value="UER00332"/>
</dbReference>
<evidence type="ECO:0000256" key="1">
    <source>
        <dbReference type="ARBA" id="ARBA00004123"/>
    </source>
</evidence>
<protein>
    <recommendedName>
        <fullName evidence="15">Nicotinamide-nucleotide adenylyltransferase</fullName>
        <ecNumber evidence="15">2.7.7.1</ecNumber>
        <ecNumber evidence="15">2.7.7.18</ecNumber>
    </recommendedName>
</protein>
<comment type="pathway">
    <text evidence="3">Cofactor biosynthesis; NAD(+) biosynthesis; deamido-NAD(+) from nicotinate D-ribonucleotide: step 1/1.</text>
</comment>
<comment type="pathway">
    <text evidence="2 15">Cofactor biosynthesis; NAD(+) biosynthesis; NAD(+) from nicotinamide D-ribonucleotide: step 1/1.</text>
</comment>
<dbReference type="GO" id="GO:0005634">
    <property type="term" value="C:nucleus"/>
    <property type="evidence" value="ECO:0007669"/>
    <property type="project" value="UniProtKB-SubCell"/>
</dbReference>
<evidence type="ECO:0000256" key="3">
    <source>
        <dbReference type="ARBA" id="ARBA00005019"/>
    </source>
</evidence>
<dbReference type="Pfam" id="PF01467">
    <property type="entry name" value="CTP_transf_like"/>
    <property type="match status" value="1"/>
</dbReference>
<evidence type="ECO:0000256" key="2">
    <source>
        <dbReference type="ARBA" id="ARBA00004658"/>
    </source>
</evidence>
<dbReference type="PANTHER" id="PTHR12039">
    <property type="entry name" value="NICOTINAMIDE MONONUCLEOTIDE ADENYLYLTRANSFERASE"/>
    <property type="match status" value="1"/>
</dbReference>
<keyword evidence="8 15" id="KW-0548">Nucleotidyltransferase</keyword>
<evidence type="ECO:0000256" key="15">
    <source>
        <dbReference type="RuleBase" id="RU362021"/>
    </source>
</evidence>
<evidence type="ECO:0000313" key="19">
    <source>
        <dbReference type="Proteomes" id="UP000663671"/>
    </source>
</evidence>
<organism evidence="18 19">
    <name type="scientific">Ajellomyces capsulatus</name>
    <name type="common">Darling's disease fungus</name>
    <name type="synonym">Histoplasma capsulatum</name>
    <dbReference type="NCBI Taxonomy" id="5037"/>
    <lineage>
        <taxon>Eukaryota</taxon>
        <taxon>Fungi</taxon>
        <taxon>Dikarya</taxon>
        <taxon>Ascomycota</taxon>
        <taxon>Pezizomycotina</taxon>
        <taxon>Eurotiomycetes</taxon>
        <taxon>Eurotiomycetidae</taxon>
        <taxon>Onygenales</taxon>
        <taxon>Ajellomycetaceae</taxon>
        <taxon>Histoplasma</taxon>
    </lineage>
</organism>
<evidence type="ECO:0000256" key="11">
    <source>
        <dbReference type="ARBA" id="ARBA00023027"/>
    </source>
</evidence>
<dbReference type="GO" id="GO:0004515">
    <property type="term" value="F:nicotinate-nucleotide adenylyltransferase activity"/>
    <property type="evidence" value="ECO:0007669"/>
    <property type="project" value="UniProtKB-EC"/>
</dbReference>
<keyword evidence="5" id="KW-0597">Phosphoprotein</keyword>
<evidence type="ECO:0000256" key="5">
    <source>
        <dbReference type="ARBA" id="ARBA00022553"/>
    </source>
</evidence>
<dbReference type="EC" id="2.7.7.18" evidence="15"/>
<keyword evidence="6 15" id="KW-0662">Pyridine nucleotide biosynthesis</keyword>
<feature type="region of interest" description="Disordered" evidence="16">
    <location>
        <begin position="1"/>
        <end position="26"/>
    </location>
</feature>
<dbReference type="GO" id="GO:0000309">
    <property type="term" value="F:nicotinamide-nucleotide adenylyltransferase activity"/>
    <property type="evidence" value="ECO:0007669"/>
    <property type="project" value="UniProtKB-EC"/>
</dbReference>
<evidence type="ECO:0000256" key="12">
    <source>
        <dbReference type="ARBA" id="ARBA00023242"/>
    </source>
</evidence>
<dbReference type="OrthoDB" id="422187at2759"/>
<evidence type="ECO:0000256" key="13">
    <source>
        <dbReference type="ARBA" id="ARBA00048721"/>
    </source>
</evidence>
<dbReference type="GO" id="GO:0005524">
    <property type="term" value="F:ATP binding"/>
    <property type="evidence" value="ECO:0007669"/>
    <property type="project" value="UniProtKB-KW"/>
</dbReference>
<evidence type="ECO:0000259" key="17">
    <source>
        <dbReference type="Pfam" id="PF01467"/>
    </source>
</evidence>
<dbReference type="InterPro" id="IPR051182">
    <property type="entry name" value="Euk_NMN_adenylyltrnsfrase"/>
</dbReference>
<dbReference type="FunFam" id="3.40.50.620:FF:000074">
    <property type="entry name" value="Nicotinamide-nucleotide adenylyltransferase"/>
    <property type="match status" value="1"/>
</dbReference>
<comment type="catalytic activity">
    <reaction evidence="13 15">
        <text>nicotinate beta-D-ribonucleotide + ATP + H(+) = deamido-NAD(+) + diphosphate</text>
        <dbReference type="Rhea" id="RHEA:22860"/>
        <dbReference type="ChEBI" id="CHEBI:15378"/>
        <dbReference type="ChEBI" id="CHEBI:30616"/>
        <dbReference type="ChEBI" id="CHEBI:33019"/>
        <dbReference type="ChEBI" id="CHEBI:57502"/>
        <dbReference type="ChEBI" id="CHEBI:58437"/>
        <dbReference type="EC" id="2.7.7.18"/>
    </reaction>
</comment>
<dbReference type="Proteomes" id="UP000663671">
    <property type="component" value="Chromosome 3"/>
</dbReference>
<feature type="domain" description="Cytidyltransferase-like" evidence="17">
    <location>
        <begin position="50"/>
        <end position="237"/>
    </location>
</feature>
<evidence type="ECO:0000256" key="6">
    <source>
        <dbReference type="ARBA" id="ARBA00022642"/>
    </source>
</evidence>
<evidence type="ECO:0000256" key="4">
    <source>
        <dbReference type="ARBA" id="ARBA00007064"/>
    </source>
</evidence>
<evidence type="ECO:0000256" key="8">
    <source>
        <dbReference type="ARBA" id="ARBA00022695"/>
    </source>
</evidence>
<feature type="compositionally biased region" description="Polar residues" evidence="16">
    <location>
        <begin position="269"/>
        <end position="289"/>
    </location>
</feature>
<evidence type="ECO:0000256" key="7">
    <source>
        <dbReference type="ARBA" id="ARBA00022679"/>
    </source>
</evidence>